<evidence type="ECO:0000259" key="2">
    <source>
        <dbReference type="Pfam" id="PF01266"/>
    </source>
</evidence>
<dbReference type="Proteomes" id="UP000754883">
    <property type="component" value="Unassembled WGS sequence"/>
</dbReference>
<dbReference type="InterPro" id="IPR036188">
    <property type="entry name" value="FAD/NAD-bd_sf"/>
</dbReference>
<dbReference type="Gene3D" id="2.40.30.110">
    <property type="entry name" value="Aminomethyltransferase beta-barrel domains"/>
    <property type="match status" value="1"/>
</dbReference>
<evidence type="ECO:0000259" key="5">
    <source>
        <dbReference type="Pfam" id="PF16350"/>
    </source>
</evidence>
<reference evidence="6" key="1">
    <citation type="submission" date="2021-10" db="EMBL/GenBank/DDBJ databases">
        <authorList>
            <person name="Piombo E."/>
        </authorList>
    </citation>
    <scope>NUCLEOTIDE SEQUENCE</scope>
</reference>
<keyword evidence="7" id="KW-1185">Reference proteome</keyword>
<dbReference type="Gene3D" id="3.50.50.60">
    <property type="entry name" value="FAD/NAD(P)-binding domain"/>
    <property type="match status" value="1"/>
</dbReference>
<evidence type="ECO:0000259" key="4">
    <source>
        <dbReference type="Pfam" id="PF08669"/>
    </source>
</evidence>
<dbReference type="GO" id="GO:0005739">
    <property type="term" value="C:mitochondrion"/>
    <property type="evidence" value="ECO:0007669"/>
    <property type="project" value="TreeGrafter"/>
</dbReference>
<comment type="caution">
    <text evidence="6">The sequence shown here is derived from an EMBL/GenBank/DDBJ whole genome shotgun (WGS) entry which is preliminary data.</text>
</comment>
<dbReference type="InterPro" id="IPR006076">
    <property type="entry name" value="FAD-dep_OxRdtase"/>
</dbReference>
<evidence type="ECO:0000313" key="7">
    <source>
        <dbReference type="Proteomes" id="UP000754883"/>
    </source>
</evidence>
<dbReference type="PANTHER" id="PTHR43757:SF2">
    <property type="entry name" value="AMINOMETHYLTRANSFERASE, MITOCHONDRIAL"/>
    <property type="match status" value="1"/>
</dbReference>
<dbReference type="InterPro" id="IPR027266">
    <property type="entry name" value="TrmE/GcvT-like"/>
</dbReference>
<gene>
    <name evidence="6" type="ORF">CBYS24578_00017990</name>
</gene>
<feature type="domain" description="FAD dependent oxidoreductase central" evidence="5">
    <location>
        <begin position="378"/>
        <end position="433"/>
    </location>
</feature>
<dbReference type="SUPFAM" id="SSF51905">
    <property type="entry name" value="FAD/NAD(P)-binding domain"/>
    <property type="match status" value="1"/>
</dbReference>
<dbReference type="SUPFAM" id="SSF54373">
    <property type="entry name" value="FAD-linked reductases, C-terminal domain"/>
    <property type="match status" value="1"/>
</dbReference>
<sequence>MASTPPRVVIIGAGIVGVNVADELIKRGWNNITVVEQGPLDMPGGSTSHAPGLVFQTTPSKTMSLFAKYTIEKLLSIVEDGQSCFNQVGGLEIATTPERLEELKRKRGFASSWGIDARVITPDECVKLYPHLNKQLLYGGLHIPTDGLALAARSVQILIERTRKSGTRYLGNTAVTGIKQSGGRVTGVETANGVIEADIVIACAGLWSVEVGAMVGLSIPLQPMAHQYAKTTPVPASAGRNPLPNGANLPILRHQDQDLYYREHGDQYGIGFYGHRPMPVVAASLGPTAKKVTEHNMPSRLEFTPKDFEPAWKLSQEILPVLKESEIADGFNGIMSFTPDGGPLVGQAPNLDNFYVAEGVWVTHSGGVARALAQLLVNGKSEIDLTDCELSRFEDIQLTPSYVNETCSQQFVEVYDIIHPLQPKESPRNVRVSPFHARHKELGAFFLETGGWERPHWYESNAKLLEEMPVKFKPAGRDPWAAKFYSPIVAAEAWRTRTAAAMFDTTAFRRLEIAGPGAVDLLDRLTTGNVSRKPGVATYSLLLDQEGGIQSEMTISRVLDDLFLLGVNGPTDFTFFSREARKQNKLGNGKFVHVRDITGGTCGIGLWGPNAHKILSAVSADDFSDSALPHLHLKLAHIGGLPAKVIRMSYVGQPGWEIVTSAENGLRLWDSLWKAGQAHGVIAAGRSALASMRLEAGFPSFGSDLTPEHDPYESGLEFLLHPGKEGYLGHAALQGRSKDAVSKRLRRLVINDGRSVVLGKEPVFHKGTAVGYVTSSGVGYEIGKPLAYTYLPISLGEGAVVEIEYFGRRISATVVPEPVHPMKTDEGRVARRAHKL</sequence>
<dbReference type="Pfam" id="PF08669">
    <property type="entry name" value="GCV_T_C"/>
    <property type="match status" value="1"/>
</dbReference>
<dbReference type="Gene3D" id="3.30.70.1400">
    <property type="entry name" value="Aminomethyltransferase beta-barrel domains"/>
    <property type="match status" value="1"/>
</dbReference>
<dbReference type="SUPFAM" id="SSF101790">
    <property type="entry name" value="Aminomethyltransferase beta-barrel domain"/>
    <property type="match status" value="1"/>
</dbReference>
<dbReference type="InterPro" id="IPR013977">
    <property type="entry name" value="GcvT_C"/>
</dbReference>
<dbReference type="Gene3D" id="3.30.1360.120">
    <property type="entry name" value="Probable tRNA modification gtpase trme, domain 1"/>
    <property type="match status" value="1"/>
</dbReference>
<organism evidence="6 7">
    <name type="scientific">Clonostachys byssicola</name>
    <dbReference type="NCBI Taxonomy" id="160290"/>
    <lineage>
        <taxon>Eukaryota</taxon>
        <taxon>Fungi</taxon>
        <taxon>Dikarya</taxon>
        <taxon>Ascomycota</taxon>
        <taxon>Pezizomycotina</taxon>
        <taxon>Sordariomycetes</taxon>
        <taxon>Hypocreomycetidae</taxon>
        <taxon>Hypocreales</taxon>
        <taxon>Bionectriaceae</taxon>
        <taxon>Clonostachys</taxon>
    </lineage>
</organism>
<protein>
    <recommendedName>
        <fullName evidence="8">Dimethylglycine oxidase</fullName>
    </recommendedName>
</protein>
<feature type="domain" description="FAD dependent oxidoreductase" evidence="2">
    <location>
        <begin position="7"/>
        <end position="375"/>
    </location>
</feature>
<evidence type="ECO:0000256" key="1">
    <source>
        <dbReference type="ARBA" id="ARBA00008609"/>
    </source>
</evidence>
<dbReference type="InterPro" id="IPR032503">
    <property type="entry name" value="FAO_M"/>
</dbReference>
<dbReference type="InterPro" id="IPR006222">
    <property type="entry name" value="GCVT_N"/>
</dbReference>
<evidence type="ECO:0000313" key="6">
    <source>
        <dbReference type="EMBL" id="CAG9983048.1"/>
    </source>
</evidence>
<comment type="similarity">
    <text evidence="1">Belongs to the GcvT family.</text>
</comment>
<evidence type="ECO:0008006" key="8">
    <source>
        <dbReference type="Google" id="ProtNLM"/>
    </source>
</evidence>
<proteinExistence type="inferred from homology"/>
<feature type="domain" description="Aminomethyltransferase C-terminal" evidence="4">
    <location>
        <begin position="743"/>
        <end position="819"/>
    </location>
</feature>
<dbReference type="Pfam" id="PF16350">
    <property type="entry name" value="FAO_M"/>
    <property type="match status" value="1"/>
</dbReference>
<dbReference type="Pfam" id="PF01571">
    <property type="entry name" value="GCV_T"/>
    <property type="match status" value="1"/>
</dbReference>
<dbReference type="EMBL" id="CABFNO020001355">
    <property type="protein sequence ID" value="CAG9983048.1"/>
    <property type="molecule type" value="Genomic_DNA"/>
</dbReference>
<dbReference type="Gene3D" id="3.30.9.10">
    <property type="entry name" value="D-Amino Acid Oxidase, subunit A, domain 2"/>
    <property type="match status" value="1"/>
</dbReference>
<dbReference type="AlphaFoldDB" id="A0A9N9U6F0"/>
<dbReference type="InterPro" id="IPR028896">
    <property type="entry name" value="GcvT/YgfZ/DmdA"/>
</dbReference>
<feature type="domain" description="GCVT N-terminal" evidence="3">
    <location>
        <begin position="435"/>
        <end position="721"/>
    </location>
</feature>
<dbReference type="PANTHER" id="PTHR43757">
    <property type="entry name" value="AMINOMETHYLTRANSFERASE"/>
    <property type="match status" value="1"/>
</dbReference>
<dbReference type="InterPro" id="IPR029043">
    <property type="entry name" value="GcvT/YgfZ_C"/>
</dbReference>
<dbReference type="OrthoDB" id="498204at2759"/>
<dbReference type="Pfam" id="PF01266">
    <property type="entry name" value="DAO"/>
    <property type="match status" value="1"/>
</dbReference>
<dbReference type="SUPFAM" id="SSF103025">
    <property type="entry name" value="Folate-binding domain"/>
    <property type="match status" value="1"/>
</dbReference>
<name>A0A9N9U6F0_9HYPO</name>
<evidence type="ECO:0000259" key="3">
    <source>
        <dbReference type="Pfam" id="PF01571"/>
    </source>
</evidence>
<accession>A0A9N9U6F0</accession>